<dbReference type="CDD" id="cd02079">
    <property type="entry name" value="P-type_ATPase_HM"/>
    <property type="match status" value="1"/>
</dbReference>
<evidence type="ECO:0000256" key="1">
    <source>
        <dbReference type="ARBA" id="ARBA00004651"/>
    </source>
</evidence>
<dbReference type="SUPFAM" id="SSF81665">
    <property type="entry name" value="Calcium ATPase, transmembrane domain M"/>
    <property type="match status" value="1"/>
</dbReference>
<evidence type="ECO:0000313" key="17">
    <source>
        <dbReference type="EMBL" id="PXX47366.1"/>
    </source>
</evidence>
<protein>
    <submittedName>
        <fullName evidence="17">Cu2+-exporting ATPase</fullName>
    </submittedName>
</protein>
<evidence type="ECO:0000256" key="7">
    <source>
        <dbReference type="ARBA" id="ARBA00022723"/>
    </source>
</evidence>
<feature type="transmembrane region" description="Helical" evidence="15">
    <location>
        <begin position="694"/>
        <end position="713"/>
    </location>
</feature>
<keyword evidence="14 15" id="KW-0472">Membrane</keyword>
<keyword evidence="7 15" id="KW-0479">Metal-binding</keyword>
<dbReference type="GO" id="GO:0005886">
    <property type="term" value="C:plasma membrane"/>
    <property type="evidence" value="ECO:0007669"/>
    <property type="project" value="UniProtKB-SubCell"/>
</dbReference>
<evidence type="ECO:0000256" key="10">
    <source>
        <dbReference type="ARBA" id="ARBA00022842"/>
    </source>
</evidence>
<feature type="transmembrane region" description="Helical" evidence="15">
    <location>
        <begin position="719"/>
        <end position="738"/>
    </location>
</feature>
<dbReference type="AlphaFoldDB" id="A0A318JFN3"/>
<dbReference type="Gene3D" id="3.30.70.100">
    <property type="match status" value="1"/>
</dbReference>
<dbReference type="Gene3D" id="3.40.50.1000">
    <property type="entry name" value="HAD superfamily/HAD-like"/>
    <property type="match status" value="1"/>
</dbReference>
<dbReference type="Pfam" id="PF00702">
    <property type="entry name" value="Hydrolase"/>
    <property type="match status" value="1"/>
</dbReference>
<dbReference type="PRINTS" id="PR00119">
    <property type="entry name" value="CATATPASE"/>
</dbReference>
<evidence type="ECO:0000259" key="16">
    <source>
        <dbReference type="PROSITE" id="PS50846"/>
    </source>
</evidence>
<dbReference type="InterPro" id="IPR036163">
    <property type="entry name" value="HMA_dom_sf"/>
</dbReference>
<evidence type="ECO:0000256" key="15">
    <source>
        <dbReference type="RuleBase" id="RU362081"/>
    </source>
</evidence>
<dbReference type="Gene3D" id="2.70.150.10">
    <property type="entry name" value="Calcium-transporting ATPase, cytoplasmic transduction domain A"/>
    <property type="match status" value="1"/>
</dbReference>
<keyword evidence="10" id="KW-0460">Magnesium</keyword>
<dbReference type="PROSITE" id="PS01229">
    <property type="entry name" value="COF_2"/>
    <property type="match status" value="1"/>
</dbReference>
<dbReference type="InterPro" id="IPR006121">
    <property type="entry name" value="HMA_dom"/>
</dbReference>
<keyword evidence="9 15" id="KW-0067">ATP-binding</keyword>
<keyword evidence="3" id="KW-0813">Transport</keyword>
<keyword evidence="11" id="KW-1278">Translocase</keyword>
<dbReference type="Pfam" id="PF00403">
    <property type="entry name" value="HMA"/>
    <property type="match status" value="1"/>
</dbReference>
<dbReference type="SUPFAM" id="SSF55008">
    <property type="entry name" value="HMA, heavy metal-associated domain"/>
    <property type="match status" value="1"/>
</dbReference>
<dbReference type="OrthoDB" id="8552908at2"/>
<dbReference type="SFLD" id="SFLDF00027">
    <property type="entry name" value="p-type_atpase"/>
    <property type="match status" value="1"/>
</dbReference>
<evidence type="ECO:0000256" key="2">
    <source>
        <dbReference type="ARBA" id="ARBA00006024"/>
    </source>
</evidence>
<feature type="domain" description="HMA" evidence="16">
    <location>
        <begin position="18"/>
        <end position="84"/>
    </location>
</feature>
<dbReference type="NCBIfam" id="TIGR01525">
    <property type="entry name" value="ATPase-IB_hvy"/>
    <property type="match status" value="1"/>
</dbReference>
<dbReference type="SFLD" id="SFLDG00002">
    <property type="entry name" value="C1.7:_P-type_atpase_like"/>
    <property type="match status" value="1"/>
</dbReference>
<name>A0A318JFN3_9BURK</name>
<comment type="similarity">
    <text evidence="2 15">Belongs to the cation transport ATPase (P-type) (TC 3.A.3) family. Type IB subfamily.</text>
</comment>
<dbReference type="Pfam" id="PF00122">
    <property type="entry name" value="E1-E2_ATPase"/>
    <property type="match status" value="1"/>
</dbReference>
<dbReference type="InterPro" id="IPR008250">
    <property type="entry name" value="ATPase_P-typ_transduc_dom_A_sf"/>
</dbReference>
<dbReference type="InterPro" id="IPR027256">
    <property type="entry name" value="P-typ_ATPase_IB"/>
</dbReference>
<feature type="transmembrane region" description="Helical" evidence="15">
    <location>
        <begin position="200"/>
        <end position="219"/>
    </location>
</feature>
<dbReference type="GO" id="GO:0043682">
    <property type="term" value="F:P-type divalent copper transporter activity"/>
    <property type="evidence" value="ECO:0007669"/>
    <property type="project" value="TreeGrafter"/>
</dbReference>
<dbReference type="InterPro" id="IPR036412">
    <property type="entry name" value="HAD-like_sf"/>
</dbReference>
<gene>
    <name evidence="17" type="ORF">DFR42_101944</name>
</gene>
<dbReference type="PROSITE" id="PS00154">
    <property type="entry name" value="ATPASE_E1_E2"/>
    <property type="match status" value="1"/>
</dbReference>
<keyword evidence="8 15" id="KW-0547">Nucleotide-binding</keyword>
<dbReference type="InterPro" id="IPR023214">
    <property type="entry name" value="HAD_sf"/>
</dbReference>
<dbReference type="PANTHER" id="PTHR43520">
    <property type="entry name" value="ATP7, ISOFORM B"/>
    <property type="match status" value="1"/>
</dbReference>
<keyword evidence="5" id="KW-0597">Phosphoprotein</keyword>
<organism evidence="17 18">
    <name type="scientific">Undibacterium pigrum</name>
    <dbReference type="NCBI Taxonomy" id="401470"/>
    <lineage>
        <taxon>Bacteria</taxon>
        <taxon>Pseudomonadati</taxon>
        <taxon>Pseudomonadota</taxon>
        <taxon>Betaproteobacteria</taxon>
        <taxon>Burkholderiales</taxon>
        <taxon>Oxalobacteraceae</taxon>
        <taxon>Undibacterium</taxon>
    </lineage>
</organism>
<dbReference type="NCBIfam" id="TIGR01494">
    <property type="entry name" value="ATPase_P-type"/>
    <property type="match status" value="1"/>
</dbReference>
<dbReference type="RefSeq" id="WP_110253751.1">
    <property type="nucleotide sequence ID" value="NZ_QJKB01000001.1"/>
</dbReference>
<dbReference type="GO" id="GO:0005524">
    <property type="term" value="F:ATP binding"/>
    <property type="evidence" value="ECO:0007669"/>
    <property type="project" value="UniProtKB-UniRule"/>
</dbReference>
<feature type="transmembrane region" description="Helical" evidence="15">
    <location>
        <begin position="174"/>
        <end position="194"/>
    </location>
</feature>
<dbReference type="GO" id="GO:0016887">
    <property type="term" value="F:ATP hydrolysis activity"/>
    <property type="evidence" value="ECO:0007669"/>
    <property type="project" value="InterPro"/>
</dbReference>
<evidence type="ECO:0000256" key="11">
    <source>
        <dbReference type="ARBA" id="ARBA00022967"/>
    </source>
</evidence>
<dbReference type="InterPro" id="IPR044492">
    <property type="entry name" value="P_typ_ATPase_HD_dom"/>
</dbReference>
<dbReference type="GO" id="GO:0055070">
    <property type="term" value="P:copper ion homeostasis"/>
    <property type="evidence" value="ECO:0007669"/>
    <property type="project" value="TreeGrafter"/>
</dbReference>
<keyword evidence="6 15" id="KW-0812">Transmembrane</keyword>
<evidence type="ECO:0000256" key="4">
    <source>
        <dbReference type="ARBA" id="ARBA00022475"/>
    </source>
</evidence>
<accession>A0A318JFN3</accession>
<evidence type="ECO:0000256" key="12">
    <source>
        <dbReference type="ARBA" id="ARBA00022989"/>
    </source>
</evidence>
<keyword evidence="12 15" id="KW-1133">Transmembrane helix</keyword>
<dbReference type="InterPro" id="IPR059000">
    <property type="entry name" value="ATPase_P-type_domA"/>
</dbReference>
<comment type="subcellular location">
    <subcellularLocation>
        <location evidence="1">Cell membrane</location>
        <topology evidence="1">Multi-pass membrane protein</topology>
    </subcellularLocation>
</comment>
<dbReference type="Proteomes" id="UP000247792">
    <property type="component" value="Unassembled WGS sequence"/>
</dbReference>
<dbReference type="InterPro" id="IPR001757">
    <property type="entry name" value="P_typ_ATPase"/>
</dbReference>
<dbReference type="SUPFAM" id="SSF81653">
    <property type="entry name" value="Calcium ATPase, transduction domain A"/>
    <property type="match status" value="1"/>
</dbReference>
<evidence type="ECO:0000256" key="6">
    <source>
        <dbReference type="ARBA" id="ARBA00022692"/>
    </source>
</evidence>
<feature type="transmembrane region" description="Helical" evidence="15">
    <location>
        <begin position="102"/>
        <end position="124"/>
    </location>
</feature>
<proteinExistence type="inferred from homology"/>
<dbReference type="Gene3D" id="3.40.1110.10">
    <property type="entry name" value="Calcium-transporting ATPase, cytoplasmic domain N"/>
    <property type="match status" value="1"/>
</dbReference>
<evidence type="ECO:0000256" key="8">
    <source>
        <dbReference type="ARBA" id="ARBA00022741"/>
    </source>
</evidence>
<dbReference type="SFLD" id="SFLDS00003">
    <property type="entry name" value="Haloacid_Dehalogenase"/>
    <property type="match status" value="1"/>
</dbReference>
<evidence type="ECO:0000256" key="14">
    <source>
        <dbReference type="ARBA" id="ARBA00023136"/>
    </source>
</evidence>
<keyword evidence="4 15" id="KW-1003">Cell membrane</keyword>
<dbReference type="CDD" id="cd00371">
    <property type="entry name" value="HMA"/>
    <property type="match status" value="1"/>
</dbReference>
<comment type="caution">
    <text evidence="17">The sequence shown here is derived from an EMBL/GenBank/DDBJ whole genome shotgun (WGS) entry which is preliminary data.</text>
</comment>
<dbReference type="PANTHER" id="PTHR43520:SF5">
    <property type="entry name" value="CATION-TRANSPORTING P-TYPE ATPASE-RELATED"/>
    <property type="match status" value="1"/>
</dbReference>
<keyword evidence="13" id="KW-0406">Ion transport</keyword>
<dbReference type="PROSITE" id="PS50846">
    <property type="entry name" value="HMA_2"/>
    <property type="match status" value="1"/>
</dbReference>
<evidence type="ECO:0000256" key="13">
    <source>
        <dbReference type="ARBA" id="ARBA00023065"/>
    </source>
</evidence>
<feature type="transmembrane region" description="Helical" evidence="15">
    <location>
        <begin position="384"/>
        <end position="415"/>
    </location>
</feature>
<feature type="transmembrane region" description="Helical" evidence="15">
    <location>
        <begin position="360"/>
        <end position="378"/>
    </location>
</feature>
<dbReference type="EMBL" id="QJKB01000001">
    <property type="protein sequence ID" value="PXX47366.1"/>
    <property type="molecule type" value="Genomic_DNA"/>
</dbReference>
<dbReference type="SUPFAM" id="SSF56784">
    <property type="entry name" value="HAD-like"/>
    <property type="match status" value="1"/>
</dbReference>
<dbReference type="GO" id="GO:0005507">
    <property type="term" value="F:copper ion binding"/>
    <property type="evidence" value="ECO:0007669"/>
    <property type="project" value="TreeGrafter"/>
</dbReference>
<evidence type="ECO:0000256" key="5">
    <source>
        <dbReference type="ARBA" id="ARBA00022553"/>
    </source>
</evidence>
<evidence type="ECO:0000256" key="3">
    <source>
        <dbReference type="ARBA" id="ARBA00022448"/>
    </source>
</evidence>
<evidence type="ECO:0000313" key="18">
    <source>
        <dbReference type="Proteomes" id="UP000247792"/>
    </source>
</evidence>
<reference evidence="17 18" key="1">
    <citation type="submission" date="2018-05" db="EMBL/GenBank/DDBJ databases">
        <title>Genomic Encyclopedia of Type Strains, Phase IV (KMG-IV): sequencing the most valuable type-strain genomes for metagenomic binning, comparative biology and taxonomic classification.</title>
        <authorList>
            <person name="Goeker M."/>
        </authorList>
    </citation>
    <scope>NUCLEOTIDE SEQUENCE [LARGE SCALE GENOMIC DNA]</scope>
    <source>
        <strain evidence="17 18">DSM 19792</strain>
    </source>
</reference>
<dbReference type="InterPro" id="IPR023299">
    <property type="entry name" value="ATPase_P-typ_cyto_dom_N"/>
</dbReference>
<feature type="transmembrane region" description="Helical" evidence="15">
    <location>
        <begin position="144"/>
        <end position="162"/>
    </location>
</feature>
<dbReference type="FunFam" id="2.70.150.10:FF:000002">
    <property type="entry name" value="Copper-transporting ATPase 1, putative"/>
    <property type="match status" value="1"/>
</dbReference>
<dbReference type="FunFam" id="3.30.70.100:FF:000001">
    <property type="entry name" value="ATPase copper transporting beta"/>
    <property type="match status" value="1"/>
</dbReference>
<keyword evidence="18" id="KW-1185">Reference proteome</keyword>
<dbReference type="InterPro" id="IPR018303">
    <property type="entry name" value="ATPase_P-typ_P_site"/>
</dbReference>
<dbReference type="InterPro" id="IPR023298">
    <property type="entry name" value="ATPase_P-typ_TM_dom_sf"/>
</dbReference>
<sequence length="754" mass="80441">MDPHYALPAPGSIDQQLVSEKLNLSGMRCAACVQLIEFRIRQLPGVTSFKIHPASHRADITWDTQSLTFKRILAAITDLGYGALPASQSLDELEQKENKRALWRLFVAGFAMMQVMMYAFPAYLVPVPQIDGDLTPDVDKLLKLASMIIAVPVIGFSASPFFSSAWRDLKNRHIGMDVPVSLGILLTFFASVWATFHGGAVYFDSAIMFVFLLLGARLIESRVQKRTTAALRILTQLSPAMAQRFLAYPQVATETVDVASLQAGDYLLVAAGEHIPADGVVITGDSSCDEALMTGESLPVNKSKGSNVLAGAVNLQGALVMQAKEVGGATQLSALIAMMESASLEKPPLVLLADKHASRFLIIILVLAFISGIVWWQIDPGRSLWIAISIIVVTCPCALSLATPGVMSAAIGMLAKNGVLLAKSKAIQAMAMATHIVFDKTGTLTMGKLQVREMLHGEGASASEAIAMALACQSSHPVARAIGDYLAQKKSNHELADVAGLSKVREVPGGGIEAECEGKTYRLGSVEFASDLHAQDLPIPPNFAGQTLSVLASEHGNLIWFALDDVLRDDAIAAISNLKNKGKQILLLSGDRQDVVNKVAAQCDIQAAHAGLSPAGKYAIVQKLQADGATVVMVGDGMNDGPVLALADVSVAMGQGAPISQSRSDVLLMSNRLLDLDFGMTVASKAYRLIRENLAWAVLYNLFAIPAAMSGLLEPWHAALGMSLSSLIVVLNALRLYLLEQPAYLIPESDAGLR</sequence>
<evidence type="ECO:0000256" key="9">
    <source>
        <dbReference type="ARBA" id="ARBA00022840"/>
    </source>
</evidence>